<keyword evidence="3" id="KW-1185">Reference proteome</keyword>
<organism evidence="2 3">
    <name type="scientific">Plakobranchus ocellatus</name>
    <dbReference type="NCBI Taxonomy" id="259542"/>
    <lineage>
        <taxon>Eukaryota</taxon>
        <taxon>Metazoa</taxon>
        <taxon>Spiralia</taxon>
        <taxon>Lophotrochozoa</taxon>
        <taxon>Mollusca</taxon>
        <taxon>Gastropoda</taxon>
        <taxon>Heterobranchia</taxon>
        <taxon>Euthyneura</taxon>
        <taxon>Panpulmonata</taxon>
        <taxon>Sacoglossa</taxon>
        <taxon>Placobranchoidea</taxon>
        <taxon>Plakobranchidae</taxon>
        <taxon>Plakobranchus</taxon>
    </lineage>
</organism>
<dbReference type="AlphaFoldDB" id="A0AAV4A8U3"/>
<reference evidence="2 3" key="1">
    <citation type="journal article" date="2021" name="Elife">
        <title>Chloroplast acquisition without the gene transfer in kleptoplastic sea slugs, Plakobranchus ocellatus.</title>
        <authorList>
            <person name="Maeda T."/>
            <person name="Takahashi S."/>
            <person name="Yoshida T."/>
            <person name="Shimamura S."/>
            <person name="Takaki Y."/>
            <person name="Nagai Y."/>
            <person name="Toyoda A."/>
            <person name="Suzuki Y."/>
            <person name="Arimoto A."/>
            <person name="Ishii H."/>
            <person name="Satoh N."/>
            <person name="Nishiyama T."/>
            <person name="Hasebe M."/>
            <person name="Maruyama T."/>
            <person name="Minagawa J."/>
            <person name="Obokata J."/>
            <person name="Shigenobu S."/>
        </authorList>
    </citation>
    <scope>NUCLEOTIDE SEQUENCE [LARGE SCALE GENOMIC DNA]</scope>
</reference>
<feature type="region of interest" description="Disordered" evidence="1">
    <location>
        <begin position="75"/>
        <end position="105"/>
    </location>
</feature>
<dbReference type="EMBL" id="BLXT01003657">
    <property type="protein sequence ID" value="GFO02889.1"/>
    <property type="molecule type" value="Genomic_DNA"/>
</dbReference>
<name>A0AAV4A8U3_9GAST</name>
<evidence type="ECO:0000256" key="1">
    <source>
        <dbReference type="SAM" id="MobiDB-lite"/>
    </source>
</evidence>
<comment type="caution">
    <text evidence="2">The sequence shown here is derived from an EMBL/GenBank/DDBJ whole genome shotgun (WGS) entry which is preliminary data.</text>
</comment>
<accession>A0AAV4A8U3</accession>
<dbReference type="Proteomes" id="UP000735302">
    <property type="component" value="Unassembled WGS sequence"/>
</dbReference>
<protein>
    <submittedName>
        <fullName evidence="2">Uncharacterized protein</fullName>
    </submittedName>
</protein>
<feature type="compositionally biased region" description="Acidic residues" evidence="1">
    <location>
        <begin position="75"/>
        <end position="86"/>
    </location>
</feature>
<evidence type="ECO:0000313" key="3">
    <source>
        <dbReference type="Proteomes" id="UP000735302"/>
    </source>
</evidence>
<feature type="region of interest" description="Disordered" evidence="1">
    <location>
        <begin position="1"/>
        <end position="29"/>
    </location>
</feature>
<proteinExistence type="predicted"/>
<sequence>MQTDLCPTKVTTGTDSPRPRGYASPFPYGHSHMECDRDIVVINQKARVEMPDDWLRAFENNLNRDDESDIEVGLMNEDDTTSEYEEPGPSRQQIDLDDDPHSQEWGDVLSEVMDKLEPFNEVKGPIL</sequence>
<gene>
    <name evidence="2" type="ORF">PoB_002939400</name>
</gene>
<feature type="compositionally biased region" description="Polar residues" evidence="1">
    <location>
        <begin position="1"/>
        <end position="15"/>
    </location>
</feature>
<evidence type="ECO:0000313" key="2">
    <source>
        <dbReference type="EMBL" id="GFO02889.1"/>
    </source>
</evidence>